<dbReference type="VEuPathDB" id="FungiDB:KRP22_1911"/>
<dbReference type="VEuPathDB" id="FungiDB:KRP23_9384"/>
<reference evidence="9" key="1">
    <citation type="journal article" date="2006" name="Science">
        <title>Phytophthora genome sequences uncover evolutionary origins and mechanisms of pathogenesis.</title>
        <authorList>
            <person name="Tyler B.M."/>
            <person name="Tripathy S."/>
            <person name="Zhang X."/>
            <person name="Dehal P."/>
            <person name="Jiang R.H."/>
            <person name="Aerts A."/>
            <person name="Arredondo F.D."/>
            <person name="Baxter L."/>
            <person name="Bensasson D."/>
            <person name="Beynon J.L."/>
            <person name="Chapman J."/>
            <person name="Damasceno C.M."/>
            <person name="Dorrance A.E."/>
            <person name="Dou D."/>
            <person name="Dickerman A.W."/>
            <person name="Dubchak I.L."/>
            <person name="Garbelotto M."/>
            <person name="Gijzen M."/>
            <person name="Gordon S.G."/>
            <person name="Govers F."/>
            <person name="Grunwald N.J."/>
            <person name="Huang W."/>
            <person name="Ivors K.L."/>
            <person name="Jones R.W."/>
            <person name="Kamoun S."/>
            <person name="Krampis K."/>
            <person name="Lamour K.H."/>
            <person name="Lee M.K."/>
            <person name="McDonald W.H."/>
            <person name="Medina M."/>
            <person name="Meijer H.J."/>
            <person name="Nordberg E.K."/>
            <person name="Maclean D.J."/>
            <person name="Ospina-Giraldo M.D."/>
            <person name="Morris P.F."/>
            <person name="Phuntumart V."/>
            <person name="Putnam N.H."/>
            <person name="Rash S."/>
            <person name="Rose J.K."/>
            <person name="Sakihama Y."/>
            <person name="Salamov A.A."/>
            <person name="Savidor A."/>
            <person name="Scheuring C.F."/>
            <person name="Smith B.M."/>
            <person name="Sobral B.W."/>
            <person name="Terry A."/>
            <person name="Torto-Alalibo T.A."/>
            <person name="Win J."/>
            <person name="Xu Z."/>
            <person name="Zhang H."/>
            <person name="Grigoriev I.V."/>
            <person name="Rokhsar D.S."/>
            <person name="Boore J.L."/>
        </authorList>
    </citation>
    <scope>NUCLEOTIDE SEQUENCE [LARGE SCALE GENOMIC DNA]</scope>
    <source>
        <strain evidence="9">Pr102</strain>
    </source>
</reference>
<accession>H3GIV3</accession>
<dbReference type="AlphaFoldDB" id="H3GIV3"/>
<dbReference type="Proteomes" id="UP000005238">
    <property type="component" value="Unassembled WGS sequence"/>
</dbReference>
<dbReference type="InParanoid" id="H3GIV3"/>
<dbReference type="EC" id="3.1.4.12" evidence="2"/>
<keyword evidence="6" id="KW-0472">Membrane</keyword>
<comment type="similarity">
    <text evidence="1">Belongs to the neutral sphingomyelinase family.</text>
</comment>
<reference evidence="8" key="2">
    <citation type="submission" date="2015-06" db="UniProtKB">
        <authorList>
            <consortium name="EnsemblProtists"/>
        </authorList>
    </citation>
    <scope>IDENTIFICATION</scope>
    <source>
        <strain evidence="8">Pr102</strain>
    </source>
</reference>
<proteinExistence type="inferred from homology"/>
<evidence type="ECO:0000313" key="9">
    <source>
        <dbReference type="Proteomes" id="UP000005238"/>
    </source>
</evidence>
<dbReference type="PROSITE" id="PS50195">
    <property type="entry name" value="PX"/>
    <property type="match status" value="1"/>
</dbReference>
<keyword evidence="3" id="KW-0732">Signal</keyword>
<feature type="region of interest" description="Disordered" evidence="5">
    <location>
        <begin position="130"/>
        <end position="174"/>
    </location>
</feature>
<dbReference type="Gene3D" id="3.60.10.10">
    <property type="entry name" value="Endonuclease/exonuclease/phosphatase"/>
    <property type="match status" value="1"/>
</dbReference>
<dbReference type="OMA" id="FAMSKYP"/>
<dbReference type="PANTHER" id="PTHR16320:SF23">
    <property type="entry name" value="SPHINGOMYELINASE C 1"/>
    <property type="match status" value="1"/>
</dbReference>
<evidence type="ECO:0000256" key="4">
    <source>
        <dbReference type="ARBA" id="ARBA00022801"/>
    </source>
</evidence>
<dbReference type="STRING" id="164328.H3GIV3"/>
<evidence type="ECO:0000256" key="3">
    <source>
        <dbReference type="ARBA" id="ARBA00022729"/>
    </source>
</evidence>
<dbReference type="EMBL" id="DS566012">
    <property type="status" value="NOT_ANNOTATED_CDS"/>
    <property type="molecule type" value="Genomic_DNA"/>
</dbReference>
<keyword evidence="6" id="KW-1133">Transmembrane helix</keyword>
<keyword evidence="9" id="KW-1185">Reference proteome</keyword>
<feature type="transmembrane region" description="Helical" evidence="6">
    <location>
        <begin position="195"/>
        <end position="214"/>
    </location>
</feature>
<sequence>MKSWRRKPLLQQAVSPVQSLPWLAPDADVGVTRVSCNDAHWSYEISLHFPRSHTRWLVQRSYADFQRFHAAIDGAFRQVLHARRVQLPKPSRLNWDASATADKLRKQLNGYLHKLLEIESVHASDAFRDFVTPRPQSDDSEIVVEDKRTGRSSSTTSSRTTMSSRDSVDGPVDSPMPFPWRVPPPVVAPSKCDELVHFGGTVALTALGGLAVGLTKRSALSGSQKAAAVAAGVAGVALTGPLSAVFALSALGGGVGKYQLNKAAYLSVCKPLHAEKAAIEFVVENAEQFSGPRRAARFGDAIHLYCHSVRRSVRVVAPPDSKRGHAMATGADSSKTTLRLVSPYGHLGPLRCGSQVFLQLVDGEWAGQLLGMQGEFITATKYSPAVFQLGTINGGHDSVGCTEEMAKPEQQPVQDERASMPRCATPFKLRVMIYNVWLLPSLVSSFNEKISPWASQRASAIPRCLAPLDVDVVIFCEAFCSSAREKLVCGMKSQGFIYETKVVGDASLLGTKKAIDGGCFAMSKYPLTNCEEVTFGSVASGEDRYADKGVVYFQVRMPVQSSNGTDSTQTIHVVGTHLQAWETPIAVATRNCQLMRMREFVDSLCLPKHEPVIFAGDMNVNKHADGAQAPDGEYTAMLDLLGVHEPELHAKSPIYSFDPHTNSLAVDGPSSGGVTERLDYVMVERNHRQPVAASAEIVQLKATRHWAQPRGASDEVLVDLSDHYPVVADFHF</sequence>
<keyword evidence="4" id="KW-0378">Hydrolase</keyword>
<dbReference type="CDD" id="cd06093">
    <property type="entry name" value="PX_domain"/>
    <property type="match status" value="1"/>
</dbReference>
<dbReference type="InterPro" id="IPR005135">
    <property type="entry name" value="Endo/exonuclease/phosphatase"/>
</dbReference>
<dbReference type="HOGENOM" id="CLU_360010_0_0_1"/>
<dbReference type="InterPro" id="IPR038772">
    <property type="entry name" value="Sph/SMPD2-like"/>
</dbReference>
<name>H3GIV3_PHYRM</name>
<dbReference type="Pfam" id="PF03372">
    <property type="entry name" value="Exo_endo_phos"/>
    <property type="match status" value="1"/>
</dbReference>
<dbReference type="GO" id="GO:0004620">
    <property type="term" value="F:phospholipase activity"/>
    <property type="evidence" value="ECO:0000318"/>
    <property type="project" value="GO_Central"/>
</dbReference>
<feature type="transmembrane region" description="Helical" evidence="6">
    <location>
        <begin position="226"/>
        <end position="251"/>
    </location>
</feature>
<feature type="domain" description="PX" evidence="7">
    <location>
        <begin position="21"/>
        <end position="138"/>
    </location>
</feature>
<dbReference type="CDD" id="cd09078">
    <property type="entry name" value="nSMase"/>
    <property type="match status" value="1"/>
</dbReference>
<dbReference type="InterPro" id="IPR036871">
    <property type="entry name" value="PX_dom_sf"/>
</dbReference>
<evidence type="ECO:0000313" key="8">
    <source>
        <dbReference type="EnsemblProtists" id="Phyra76017"/>
    </source>
</evidence>
<evidence type="ECO:0000256" key="1">
    <source>
        <dbReference type="ARBA" id="ARBA00006335"/>
    </source>
</evidence>
<dbReference type="SUPFAM" id="SSF56219">
    <property type="entry name" value="DNase I-like"/>
    <property type="match status" value="1"/>
</dbReference>
<evidence type="ECO:0000256" key="5">
    <source>
        <dbReference type="SAM" id="MobiDB-lite"/>
    </source>
</evidence>
<dbReference type="GO" id="GO:0035091">
    <property type="term" value="F:phosphatidylinositol binding"/>
    <property type="evidence" value="ECO:0007669"/>
    <property type="project" value="InterPro"/>
</dbReference>
<dbReference type="InterPro" id="IPR017766">
    <property type="entry name" value="Sphingomyelinase/PLipase_C"/>
</dbReference>
<keyword evidence="6" id="KW-0812">Transmembrane</keyword>
<dbReference type="InterPro" id="IPR001683">
    <property type="entry name" value="PX_dom"/>
</dbReference>
<dbReference type="InterPro" id="IPR036691">
    <property type="entry name" value="Endo/exonu/phosph_ase_sf"/>
</dbReference>
<dbReference type="PANTHER" id="PTHR16320">
    <property type="entry name" value="SPHINGOMYELINASE FAMILY MEMBER"/>
    <property type="match status" value="1"/>
</dbReference>
<dbReference type="EnsemblProtists" id="Phyra76017">
    <property type="protein sequence ID" value="Phyra76017"/>
    <property type="gene ID" value="Phyra76017"/>
</dbReference>
<dbReference type="SUPFAM" id="SSF64268">
    <property type="entry name" value="PX domain"/>
    <property type="match status" value="1"/>
</dbReference>
<dbReference type="GO" id="GO:0004767">
    <property type="term" value="F:sphingomyelin phosphodiesterase activity"/>
    <property type="evidence" value="ECO:0007669"/>
    <property type="project" value="UniProtKB-EC"/>
</dbReference>
<dbReference type="Gene3D" id="3.30.1520.10">
    <property type="entry name" value="Phox-like domain"/>
    <property type="match status" value="1"/>
</dbReference>
<evidence type="ECO:0000256" key="6">
    <source>
        <dbReference type="SAM" id="Phobius"/>
    </source>
</evidence>
<evidence type="ECO:0000256" key="2">
    <source>
        <dbReference type="ARBA" id="ARBA00012369"/>
    </source>
</evidence>
<evidence type="ECO:0000259" key="7">
    <source>
        <dbReference type="PROSITE" id="PS50195"/>
    </source>
</evidence>
<dbReference type="GO" id="GO:0005576">
    <property type="term" value="C:extracellular region"/>
    <property type="evidence" value="ECO:0007669"/>
    <property type="project" value="InterPro"/>
</dbReference>
<feature type="compositionally biased region" description="Low complexity" evidence="5">
    <location>
        <begin position="151"/>
        <end position="165"/>
    </location>
</feature>
<dbReference type="eggNOG" id="ENOG502RV48">
    <property type="taxonomic scope" value="Eukaryota"/>
</dbReference>
<organism evidence="8 9">
    <name type="scientific">Phytophthora ramorum</name>
    <name type="common">Sudden oak death agent</name>
    <dbReference type="NCBI Taxonomy" id="164328"/>
    <lineage>
        <taxon>Eukaryota</taxon>
        <taxon>Sar</taxon>
        <taxon>Stramenopiles</taxon>
        <taxon>Oomycota</taxon>
        <taxon>Peronosporomycetes</taxon>
        <taxon>Peronosporales</taxon>
        <taxon>Peronosporaceae</taxon>
        <taxon>Phytophthora</taxon>
    </lineage>
</organism>
<protein>
    <recommendedName>
        <fullName evidence="2">sphingomyelin phosphodiesterase</fullName>
        <ecNumber evidence="2">3.1.4.12</ecNumber>
    </recommendedName>
</protein>
<dbReference type="Pfam" id="PF00787">
    <property type="entry name" value="PX"/>
    <property type="match status" value="1"/>
</dbReference>